<dbReference type="Pfam" id="PF10145">
    <property type="entry name" value="PhageMin_Tail"/>
    <property type="match status" value="1"/>
</dbReference>
<dbReference type="NCBIfam" id="TIGR01760">
    <property type="entry name" value="tape_meas_TP901"/>
    <property type="match status" value="1"/>
</dbReference>
<evidence type="ECO:0000313" key="4">
    <source>
        <dbReference type="EMBL" id="SHO57896.1"/>
    </source>
</evidence>
<dbReference type="PANTHER" id="PTHR37813:SF1">
    <property type="entry name" value="FELS-2 PROPHAGE PROTEIN"/>
    <property type="match status" value="1"/>
</dbReference>
<keyword evidence="5" id="KW-1185">Reference proteome</keyword>
<keyword evidence="2" id="KW-0812">Transmembrane</keyword>
<keyword evidence="2" id="KW-1133">Transmembrane helix</keyword>
<dbReference type="EMBL" id="FRFG01000048">
    <property type="protein sequence ID" value="SHO57896.1"/>
    <property type="molecule type" value="Genomic_DNA"/>
</dbReference>
<dbReference type="AlphaFoldDB" id="A0A1M7YZM7"/>
<name>A0A1M7YZM7_9VIBR</name>
<protein>
    <submittedName>
        <fullName evidence="4">Phage-related minor tail protein</fullName>
    </submittedName>
</protein>
<feature type="transmembrane region" description="Helical" evidence="2">
    <location>
        <begin position="555"/>
        <end position="579"/>
    </location>
</feature>
<sequence length="745" mass="79341">MNQKLLMQIGLIDQVTKPLRNITKQIDHTMQTARSGMQDMVTGGAGLVASGFAIQNALMPAIEIDRKIGEVRSLGVTDNALQQLQKTAINFSAAYGKSATEFVDASYDIKSAMGDISGKDLSGITNSSAILAAATKADTKTITSYMGTMYSVFQNQADQMGQTKWAQRVAGMTAKSVEMFKTTGQGMADAFKGLGALAKTNGVTMKEQMAVLGMLQGSMSGSEAGTRYKAFLTGAVKAQKKLKLSFTDSNGHLLSMQNILGKIKNKFGDLNSTEISKLKTAFGSDEAVLLITDLIGKTGQLGTKIQDLDKAANLETAKKMADAMTDRWEQLEASWFAIRAAAFGAILPAINSVVGAVAKGIMYVTQLTGQFPLLTQVLSYAAIAALSFGGVVASLSLVMGFAKLASGGWALSVKLLSGTIKLLSVALKAGRLFTIAWSAAVMIANGEFALMRVMMVGNVRQIWASVTATKAGTIATRVWAATTSFFSSVMAVFRNRIIATTAATLTMSAAGKAAKLVTVGWAAAVGVFNTVLAVFRNSTIAMTAVTWLFNAALWANPVTWIVAGIIALTAAIVAVIYYWDDLKAAFLDSDAFKFIIDSINQLIELLNLIPGVDIEWRAGVNTDNPELKAAENASAVPAADIASRPELKAAQQTKQSVPAMPAVQNQIPLPNVNKLAGVAQHETDDMIDYKSPQNKPRLPDHVVQNMTHQQTQTTKNVRQFGDVYITAPNGITPDQLAEWEILNAG</sequence>
<dbReference type="Proteomes" id="UP000184600">
    <property type="component" value="Unassembled WGS sequence"/>
</dbReference>
<dbReference type="STRING" id="1117707.VQ7734_03666"/>
<feature type="transmembrane region" description="Helical" evidence="2">
    <location>
        <begin position="336"/>
        <end position="358"/>
    </location>
</feature>
<feature type="domain" description="Phage tail tape measure protein" evidence="3">
    <location>
        <begin position="85"/>
        <end position="283"/>
    </location>
</feature>
<feature type="transmembrane region" description="Helical" evidence="2">
    <location>
        <begin position="378"/>
        <end position="411"/>
    </location>
</feature>
<keyword evidence="1" id="KW-1188">Viral release from host cell</keyword>
<evidence type="ECO:0000256" key="1">
    <source>
        <dbReference type="ARBA" id="ARBA00022612"/>
    </source>
</evidence>
<dbReference type="PANTHER" id="PTHR37813">
    <property type="entry name" value="FELS-2 PROPHAGE PROTEIN"/>
    <property type="match status" value="1"/>
</dbReference>
<dbReference type="RefSeq" id="WP_073585289.1">
    <property type="nucleotide sequence ID" value="NZ_AP024897.1"/>
</dbReference>
<feature type="transmembrane region" description="Helical" evidence="2">
    <location>
        <begin position="474"/>
        <end position="493"/>
    </location>
</feature>
<evidence type="ECO:0000256" key="2">
    <source>
        <dbReference type="SAM" id="Phobius"/>
    </source>
</evidence>
<reference evidence="5" key="1">
    <citation type="submission" date="2016-12" db="EMBL/GenBank/DDBJ databases">
        <authorList>
            <person name="Rodrigo-Torres L."/>
            <person name="Arahal R.D."/>
            <person name="Lucena T."/>
        </authorList>
    </citation>
    <scope>NUCLEOTIDE SEQUENCE [LARGE SCALE GENOMIC DNA]</scope>
</reference>
<keyword evidence="2" id="KW-0472">Membrane</keyword>
<evidence type="ECO:0000259" key="3">
    <source>
        <dbReference type="Pfam" id="PF10145"/>
    </source>
</evidence>
<feature type="transmembrane region" description="Helical" evidence="2">
    <location>
        <begin position="513"/>
        <end position="535"/>
    </location>
</feature>
<accession>A0A1M7YZM7</accession>
<organism evidence="4 5">
    <name type="scientific">Vibrio quintilis</name>
    <dbReference type="NCBI Taxonomy" id="1117707"/>
    <lineage>
        <taxon>Bacteria</taxon>
        <taxon>Pseudomonadati</taxon>
        <taxon>Pseudomonadota</taxon>
        <taxon>Gammaproteobacteria</taxon>
        <taxon>Vibrionales</taxon>
        <taxon>Vibrionaceae</taxon>
        <taxon>Vibrio</taxon>
    </lineage>
</organism>
<feature type="transmembrane region" description="Helical" evidence="2">
    <location>
        <begin position="432"/>
        <end position="454"/>
    </location>
</feature>
<evidence type="ECO:0000313" key="5">
    <source>
        <dbReference type="Proteomes" id="UP000184600"/>
    </source>
</evidence>
<proteinExistence type="predicted"/>
<dbReference type="InterPro" id="IPR010090">
    <property type="entry name" value="Phage_tape_meas"/>
</dbReference>
<gene>
    <name evidence="4" type="ORF">VQ7734_03666</name>
</gene>